<name>A0A4P6JYU4_KTERU</name>
<evidence type="ECO:0000313" key="2">
    <source>
        <dbReference type="Proteomes" id="UP000290365"/>
    </source>
</evidence>
<dbReference type="KEGG" id="kbs:EPA93_35585"/>
<proteinExistence type="predicted"/>
<dbReference type="Proteomes" id="UP000290365">
    <property type="component" value="Chromosome"/>
</dbReference>
<dbReference type="RefSeq" id="WP_129892070.1">
    <property type="nucleotide sequence ID" value="NZ_CP035758.1"/>
</dbReference>
<evidence type="ECO:0008006" key="3">
    <source>
        <dbReference type="Google" id="ProtNLM"/>
    </source>
</evidence>
<accession>A0A4P6JYU4</accession>
<gene>
    <name evidence="1" type="ORF">EPA93_35585</name>
</gene>
<dbReference type="AlphaFoldDB" id="A0A4P6JYU4"/>
<reference evidence="1 2" key="1">
    <citation type="submission" date="2019-01" db="EMBL/GenBank/DDBJ databases">
        <title>Ktedonosporobacter rubrisoli SCAWS-G2.</title>
        <authorList>
            <person name="Huang Y."/>
            <person name="Yan B."/>
        </authorList>
    </citation>
    <scope>NUCLEOTIDE SEQUENCE [LARGE SCALE GENOMIC DNA]</scope>
    <source>
        <strain evidence="1 2">SCAWS-G2</strain>
    </source>
</reference>
<keyword evidence="2" id="KW-1185">Reference proteome</keyword>
<protein>
    <recommendedName>
        <fullName evidence="3">DUF1579 domain-containing protein</fullName>
    </recommendedName>
</protein>
<evidence type="ECO:0000313" key="1">
    <source>
        <dbReference type="EMBL" id="QBD81008.1"/>
    </source>
</evidence>
<dbReference type="EMBL" id="CP035758">
    <property type="protein sequence ID" value="QBD81008.1"/>
    <property type="molecule type" value="Genomic_DNA"/>
</dbReference>
<dbReference type="OrthoDB" id="8481162at2"/>
<organism evidence="1 2">
    <name type="scientific">Ktedonosporobacter rubrisoli</name>
    <dbReference type="NCBI Taxonomy" id="2509675"/>
    <lineage>
        <taxon>Bacteria</taxon>
        <taxon>Bacillati</taxon>
        <taxon>Chloroflexota</taxon>
        <taxon>Ktedonobacteria</taxon>
        <taxon>Ktedonobacterales</taxon>
        <taxon>Ktedonosporobacteraceae</taxon>
        <taxon>Ktedonosporobacter</taxon>
    </lineage>
</organism>
<sequence>MNEHATPSPQPASSLAHFEVLLGEWNTVGTHPAFLSPVHGHTSFAWLVDGALLLWRFNWERGGPPNALSVIGHDGSPETCSMLYSDERGVSRIYQMSLEGGVWKMWRDVPGFSQRVTGTVSSDGNTITCHGELSRDGTHWERDLDVTYTRKQAKVLDSRLS</sequence>